<evidence type="ECO:0000313" key="4">
    <source>
        <dbReference type="Proteomes" id="UP000053989"/>
    </source>
</evidence>
<protein>
    <submittedName>
        <fullName evidence="3">Uncharacterized protein</fullName>
    </submittedName>
</protein>
<evidence type="ECO:0000313" key="3">
    <source>
        <dbReference type="EMBL" id="KIM51923.1"/>
    </source>
</evidence>
<feature type="region of interest" description="Disordered" evidence="1">
    <location>
        <begin position="499"/>
        <end position="528"/>
    </location>
</feature>
<keyword evidence="2" id="KW-0812">Transmembrane</keyword>
<organism evidence="3 4">
    <name type="scientific">Scleroderma citrinum Foug A</name>
    <dbReference type="NCBI Taxonomy" id="1036808"/>
    <lineage>
        <taxon>Eukaryota</taxon>
        <taxon>Fungi</taxon>
        <taxon>Dikarya</taxon>
        <taxon>Basidiomycota</taxon>
        <taxon>Agaricomycotina</taxon>
        <taxon>Agaricomycetes</taxon>
        <taxon>Agaricomycetidae</taxon>
        <taxon>Boletales</taxon>
        <taxon>Sclerodermatineae</taxon>
        <taxon>Sclerodermataceae</taxon>
        <taxon>Scleroderma</taxon>
    </lineage>
</organism>
<proteinExistence type="predicted"/>
<feature type="transmembrane region" description="Helical" evidence="2">
    <location>
        <begin position="121"/>
        <end position="139"/>
    </location>
</feature>
<evidence type="ECO:0000256" key="2">
    <source>
        <dbReference type="SAM" id="Phobius"/>
    </source>
</evidence>
<feature type="region of interest" description="Disordered" evidence="1">
    <location>
        <begin position="153"/>
        <end position="199"/>
    </location>
</feature>
<keyword evidence="2" id="KW-0472">Membrane</keyword>
<gene>
    <name evidence="3" type="ORF">SCLCIDRAFT_33055</name>
</gene>
<evidence type="ECO:0000256" key="1">
    <source>
        <dbReference type="SAM" id="MobiDB-lite"/>
    </source>
</evidence>
<dbReference type="AlphaFoldDB" id="A0A0C2YQB0"/>
<accession>A0A0C2YQB0</accession>
<name>A0A0C2YQB0_9AGAM</name>
<feature type="compositionally biased region" description="Polar residues" evidence="1">
    <location>
        <begin position="519"/>
        <end position="528"/>
    </location>
</feature>
<feature type="compositionally biased region" description="Low complexity" evidence="1">
    <location>
        <begin position="154"/>
        <end position="172"/>
    </location>
</feature>
<feature type="compositionally biased region" description="Low complexity" evidence="1">
    <location>
        <begin position="368"/>
        <end position="402"/>
    </location>
</feature>
<dbReference type="InParanoid" id="A0A0C2YQB0"/>
<reference evidence="4" key="2">
    <citation type="submission" date="2015-01" db="EMBL/GenBank/DDBJ databases">
        <title>Evolutionary Origins and Diversification of the Mycorrhizal Mutualists.</title>
        <authorList>
            <consortium name="DOE Joint Genome Institute"/>
            <consortium name="Mycorrhizal Genomics Consortium"/>
            <person name="Kohler A."/>
            <person name="Kuo A."/>
            <person name="Nagy L.G."/>
            <person name="Floudas D."/>
            <person name="Copeland A."/>
            <person name="Barry K.W."/>
            <person name="Cichocki N."/>
            <person name="Veneault-Fourrey C."/>
            <person name="LaButti K."/>
            <person name="Lindquist E.A."/>
            <person name="Lipzen A."/>
            <person name="Lundell T."/>
            <person name="Morin E."/>
            <person name="Murat C."/>
            <person name="Riley R."/>
            <person name="Ohm R."/>
            <person name="Sun H."/>
            <person name="Tunlid A."/>
            <person name="Henrissat B."/>
            <person name="Grigoriev I.V."/>
            <person name="Hibbett D.S."/>
            <person name="Martin F."/>
        </authorList>
    </citation>
    <scope>NUCLEOTIDE SEQUENCE [LARGE SCALE GENOMIC DNA]</scope>
    <source>
        <strain evidence="4">Foug A</strain>
    </source>
</reference>
<dbReference type="OrthoDB" id="2804493at2759"/>
<sequence length="614" mass="66042">MKGGAAAKACRVWKSTHKMYHYLVTVKSLRHPRNRLTLATLAVAEHLSHASPRSTTFTTMNVLAGYSASCWPTKTQAPWRLLYIFMFANAAASAMPLDGFDRQRRQSNGGQSNSGGLSSSVWVPIMVIAIAFVVLSLLACIKRSMNRELAVVRTTSTSNATTTPPTTDQTAPGRRRRRPRRTPSQISTKSLPPYMKEPGDHELVIYRGPAEMGDQSPNGMPTLGEVEENVDPSETHFNIPLDYMVTRDTLPDVSTAHLSRNLSRHTTGRSIDANSIDSSLQSHGSNVELLASHSRTVSNVTDSTDYRGEAPPYSEAVGGGVSTFSFPQPAALGPPGPQLVQDTPRSRFSFLLHPFVSRSNSVHRDTTTRAASTHSRSASAFSFQSSEHGSSTRPTTPSGSRSHLLRGTRTRSSSTGSGVVLTSPSMISLNTISAPLPHTLTRAEFRIPRGGLTPEQIKIITARDAPERFGRPYGPAAVAFADSRVMLTDTSGPPPGFEEVFGGSMAAGSGDGSPPESPNPSETMGNNYPSEVVDRAEIPGPIESGVSSTWSPSDTPPTSLSRQHAPTSDQEQESTRLRVDVRASLAKSFTITDSEEPMTPLTARPFDFVSAAQA</sequence>
<feature type="compositionally biased region" description="Low complexity" evidence="1">
    <location>
        <begin position="547"/>
        <end position="561"/>
    </location>
</feature>
<feature type="region of interest" description="Disordered" evidence="1">
    <location>
        <begin position="540"/>
        <end position="578"/>
    </location>
</feature>
<dbReference type="STRING" id="1036808.A0A0C2YQB0"/>
<dbReference type="HOGENOM" id="CLU_444926_0_0_1"/>
<feature type="compositionally biased region" description="Low complexity" evidence="1">
    <location>
        <begin position="499"/>
        <end position="508"/>
    </location>
</feature>
<dbReference type="Proteomes" id="UP000053989">
    <property type="component" value="Unassembled WGS sequence"/>
</dbReference>
<keyword evidence="2" id="KW-1133">Transmembrane helix</keyword>
<dbReference type="EMBL" id="KN822233">
    <property type="protein sequence ID" value="KIM51923.1"/>
    <property type="molecule type" value="Genomic_DNA"/>
</dbReference>
<feature type="compositionally biased region" description="Low complexity" evidence="1">
    <location>
        <begin position="410"/>
        <end position="421"/>
    </location>
</feature>
<reference evidence="3 4" key="1">
    <citation type="submission" date="2014-04" db="EMBL/GenBank/DDBJ databases">
        <authorList>
            <consortium name="DOE Joint Genome Institute"/>
            <person name="Kuo A."/>
            <person name="Kohler A."/>
            <person name="Nagy L.G."/>
            <person name="Floudas D."/>
            <person name="Copeland A."/>
            <person name="Barry K.W."/>
            <person name="Cichocki N."/>
            <person name="Veneault-Fourrey C."/>
            <person name="LaButti K."/>
            <person name="Lindquist E.A."/>
            <person name="Lipzen A."/>
            <person name="Lundell T."/>
            <person name="Morin E."/>
            <person name="Murat C."/>
            <person name="Sun H."/>
            <person name="Tunlid A."/>
            <person name="Henrissat B."/>
            <person name="Grigoriev I.V."/>
            <person name="Hibbett D.S."/>
            <person name="Martin F."/>
            <person name="Nordberg H.P."/>
            <person name="Cantor M.N."/>
            <person name="Hua S.X."/>
        </authorList>
    </citation>
    <scope>NUCLEOTIDE SEQUENCE [LARGE SCALE GENOMIC DNA]</scope>
    <source>
        <strain evidence="3 4">Foug A</strain>
    </source>
</reference>
<keyword evidence="4" id="KW-1185">Reference proteome</keyword>
<feature type="region of interest" description="Disordered" evidence="1">
    <location>
        <begin position="359"/>
        <end position="421"/>
    </location>
</feature>
<feature type="transmembrane region" description="Helical" evidence="2">
    <location>
        <begin position="81"/>
        <end position="100"/>
    </location>
</feature>
<feature type="region of interest" description="Disordered" evidence="1">
    <location>
        <begin position="300"/>
        <end position="321"/>
    </location>
</feature>